<dbReference type="Proteomes" id="UP001419268">
    <property type="component" value="Unassembled WGS sequence"/>
</dbReference>
<dbReference type="PANTHER" id="PTHR11926:SF1412">
    <property type="entry name" value="UDP-GLYCOSYLTRANSFERASE 83A1-LIKE"/>
    <property type="match status" value="1"/>
</dbReference>
<evidence type="ECO:0000313" key="3">
    <source>
        <dbReference type="EMBL" id="KAK9118884.1"/>
    </source>
</evidence>
<dbReference type="Gene3D" id="3.40.50.2000">
    <property type="entry name" value="Glycogen Phosphorylase B"/>
    <property type="match status" value="3"/>
</dbReference>
<dbReference type="GO" id="GO:0080044">
    <property type="term" value="F:quercetin 7-O-glucosyltransferase activity"/>
    <property type="evidence" value="ECO:0007669"/>
    <property type="project" value="TreeGrafter"/>
</dbReference>
<dbReference type="AlphaFoldDB" id="A0AAP0NUM9"/>
<comment type="similarity">
    <text evidence="1">Belongs to the UDP-glycosyltransferase family.</text>
</comment>
<comment type="caution">
    <text evidence="3">The sequence shown here is derived from an EMBL/GenBank/DDBJ whole genome shotgun (WGS) entry which is preliminary data.</text>
</comment>
<dbReference type="Pfam" id="PF00201">
    <property type="entry name" value="UDPGT"/>
    <property type="match status" value="1"/>
</dbReference>
<keyword evidence="2" id="KW-0808">Transferase</keyword>
<dbReference type="GO" id="GO:0080043">
    <property type="term" value="F:quercetin 3-O-glucosyltransferase activity"/>
    <property type="evidence" value="ECO:0007669"/>
    <property type="project" value="TreeGrafter"/>
</dbReference>
<dbReference type="SUPFAM" id="SSF53756">
    <property type="entry name" value="UDP-Glycosyltransferase/glycogen phosphorylase"/>
    <property type="match status" value="1"/>
</dbReference>
<dbReference type="EMBL" id="JBBNAG010000007">
    <property type="protein sequence ID" value="KAK9118884.1"/>
    <property type="molecule type" value="Genomic_DNA"/>
</dbReference>
<evidence type="ECO:0000256" key="2">
    <source>
        <dbReference type="ARBA" id="ARBA00022679"/>
    </source>
</evidence>
<reference evidence="3 4" key="1">
    <citation type="submission" date="2024-01" db="EMBL/GenBank/DDBJ databases">
        <title>Genome assemblies of Stephania.</title>
        <authorList>
            <person name="Yang L."/>
        </authorList>
    </citation>
    <scope>NUCLEOTIDE SEQUENCE [LARGE SCALE GENOMIC DNA]</scope>
    <source>
        <strain evidence="3">JXDWG</strain>
        <tissue evidence="3">Leaf</tissue>
    </source>
</reference>
<dbReference type="PANTHER" id="PTHR11926">
    <property type="entry name" value="GLUCOSYL/GLUCURONOSYL TRANSFERASES"/>
    <property type="match status" value="1"/>
</dbReference>
<gene>
    <name evidence="3" type="ORF">Scep_016977</name>
</gene>
<name>A0AAP0NUM9_9MAGN</name>
<dbReference type="FunFam" id="3.40.50.2000:FF:000061">
    <property type="entry name" value="UDP-glycosyltransferase 83A1"/>
    <property type="match status" value="1"/>
</dbReference>
<evidence type="ECO:0000313" key="4">
    <source>
        <dbReference type="Proteomes" id="UP001419268"/>
    </source>
</evidence>
<accession>A0AAP0NUM9</accession>
<proteinExistence type="inferred from homology"/>
<dbReference type="InterPro" id="IPR002213">
    <property type="entry name" value="UDP_glucos_trans"/>
</dbReference>
<sequence>MEAPHVLVIPFPAQGHVMPLMELSHHLVKCGIKVTFLNSEFNHKRIVVPMSAKGDEEVAEISSAALADGLRPEDDRSNQGKLGEALWKEFIKEINNDPNEIKIKYVIADWSVTWALEVAAKMGIPIAAYWLASGAFISKLFHVTKCIEDRIIDDNGSSSRGHFWPEDSTCLSWLDQQPASSVIYVAFGSHTMLDNRRIEEPSLGLELLGQPFLWVVGPDITKGEAIEYPDEFIKRVASRGRIVGWAPQRDVLAHPSVSCFLSHCGWNSTIEGLSMGIPFLCWPYFADQFLNESYICDVWKVGLKLKATVNGLISRYEIKTKVAMLLGDEQIKANSMEVKEMAVKNGSHSGASSKNLEGGKYSRVLGMCRLLDSENVLKGVISRPGRLPARVISSLPAVSPLVIRG</sequence>
<organism evidence="3 4">
    <name type="scientific">Stephania cephalantha</name>
    <dbReference type="NCBI Taxonomy" id="152367"/>
    <lineage>
        <taxon>Eukaryota</taxon>
        <taxon>Viridiplantae</taxon>
        <taxon>Streptophyta</taxon>
        <taxon>Embryophyta</taxon>
        <taxon>Tracheophyta</taxon>
        <taxon>Spermatophyta</taxon>
        <taxon>Magnoliopsida</taxon>
        <taxon>Ranunculales</taxon>
        <taxon>Menispermaceae</taxon>
        <taxon>Menispermoideae</taxon>
        <taxon>Cissampelideae</taxon>
        <taxon>Stephania</taxon>
    </lineage>
</organism>
<keyword evidence="4" id="KW-1185">Reference proteome</keyword>
<evidence type="ECO:0000256" key="1">
    <source>
        <dbReference type="ARBA" id="ARBA00009995"/>
    </source>
</evidence>
<dbReference type="CDD" id="cd03784">
    <property type="entry name" value="GT1_Gtf-like"/>
    <property type="match status" value="1"/>
</dbReference>
<protein>
    <recommendedName>
        <fullName evidence="5">UDP-glycosyltransferase</fullName>
    </recommendedName>
</protein>
<evidence type="ECO:0008006" key="5">
    <source>
        <dbReference type="Google" id="ProtNLM"/>
    </source>
</evidence>